<reference evidence="1 2" key="1">
    <citation type="submission" date="2015-07" db="EMBL/GenBank/DDBJ databases">
        <title>Genome analysis of myxobacterium Chondromyces crocatus Cm c5 reveals a high potential for natural compound synthesis and the genetic basis for the loss of fruiting body formation.</title>
        <authorList>
            <person name="Zaburannyi N."/>
            <person name="Bunk B."/>
            <person name="Maier J."/>
            <person name="Overmann J."/>
            <person name="Mueller R."/>
        </authorList>
    </citation>
    <scope>NUCLEOTIDE SEQUENCE [LARGE SCALE GENOMIC DNA]</scope>
    <source>
        <strain evidence="1 2">Cm c5</strain>
    </source>
</reference>
<protein>
    <recommendedName>
        <fullName evidence="3">N-acetyltransferase domain-containing protein</fullName>
    </recommendedName>
</protein>
<gene>
    <name evidence="1" type="ORF">CMC5_036350</name>
</gene>
<dbReference type="AlphaFoldDB" id="A0A0K1EFX6"/>
<evidence type="ECO:0000313" key="1">
    <source>
        <dbReference type="EMBL" id="AKT39488.1"/>
    </source>
</evidence>
<dbReference type="KEGG" id="ccro:CMC5_036350"/>
<organism evidence="1 2">
    <name type="scientific">Chondromyces crocatus</name>
    <dbReference type="NCBI Taxonomy" id="52"/>
    <lineage>
        <taxon>Bacteria</taxon>
        <taxon>Pseudomonadati</taxon>
        <taxon>Myxococcota</taxon>
        <taxon>Polyangia</taxon>
        <taxon>Polyangiales</taxon>
        <taxon>Polyangiaceae</taxon>
        <taxon>Chondromyces</taxon>
    </lineage>
</organism>
<evidence type="ECO:0008006" key="3">
    <source>
        <dbReference type="Google" id="ProtNLM"/>
    </source>
</evidence>
<accession>A0A0K1EFX6</accession>
<dbReference type="OrthoDB" id="5448692at2"/>
<proteinExistence type="predicted"/>
<name>A0A0K1EFX6_CHOCO</name>
<dbReference type="STRING" id="52.CMC5_036350"/>
<dbReference type="Proteomes" id="UP000067626">
    <property type="component" value="Chromosome"/>
</dbReference>
<keyword evidence="2" id="KW-1185">Reference proteome</keyword>
<sequence>MKEEFDRVLVSMAEPADVDGARVWFEARLALLQALVPSPALEASFCSTSVVDVLEPPVPPFGRYGHSRWRKLVLATLLADWACYPTPGDQVSFARLLQVMETFPEGFRVWWAELPGEGWLPVGYTGWVPIQEVTFDHLETRAAALRVRTLPVLPAVDPEGAYIYLFNYSIIGPLRKTSCSRRMMRALAMDIEALPLRGLAAITVSEEGARVAERFGMAESGVIGVDGTPDRAYTRRVG</sequence>
<dbReference type="RefSeq" id="WP_050431562.1">
    <property type="nucleotide sequence ID" value="NZ_CP012159.1"/>
</dbReference>
<evidence type="ECO:0000313" key="2">
    <source>
        <dbReference type="Proteomes" id="UP000067626"/>
    </source>
</evidence>
<dbReference type="EMBL" id="CP012159">
    <property type="protein sequence ID" value="AKT39488.1"/>
    <property type="molecule type" value="Genomic_DNA"/>
</dbReference>